<dbReference type="Pfam" id="PF13787">
    <property type="entry name" value="HXXEE"/>
    <property type="match status" value="1"/>
</dbReference>
<gene>
    <name evidence="2" type="ORF">BWZ43_24985</name>
</gene>
<keyword evidence="1" id="KW-0472">Membrane</keyword>
<dbReference type="AlphaFoldDB" id="A0A8E2I2V9"/>
<feature type="transmembrane region" description="Helical" evidence="1">
    <location>
        <begin position="98"/>
        <end position="116"/>
    </location>
</feature>
<dbReference type="EMBL" id="MTLA01000493">
    <property type="protein sequence ID" value="OOP65464.1"/>
    <property type="molecule type" value="Genomic_DNA"/>
</dbReference>
<feature type="transmembrane region" description="Helical" evidence="1">
    <location>
        <begin position="15"/>
        <end position="34"/>
    </location>
</feature>
<evidence type="ECO:0000313" key="2">
    <source>
        <dbReference type="EMBL" id="OOP65464.1"/>
    </source>
</evidence>
<evidence type="ECO:0000313" key="3">
    <source>
        <dbReference type="Proteomes" id="UP000189761"/>
    </source>
</evidence>
<keyword evidence="1" id="KW-0812">Transmembrane</keyword>
<keyword evidence="1" id="KW-1133">Transmembrane helix</keyword>
<protein>
    <recommendedName>
        <fullName evidence="4">HXXEE domain-containing protein</fullName>
    </recommendedName>
</protein>
<evidence type="ECO:0008006" key="4">
    <source>
        <dbReference type="Google" id="ProtNLM"/>
    </source>
</evidence>
<reference evidence="2 3" key="1">
    <citation type="submission" date="2017-01" db="EMBL/GenBank/DDBJ databases">
        <title>Draft genome sequence of Bacillus oleronius.</title>
        <authorList>
            <person name="Allam M."/>
        </authorList>
    </citation>
    <scope>NUCLEOTIDE SEQUENCE [LARGE SCALE GENOMIC DNA]</scope>
    <source>
        <strain evidence="2 3">DSM 9356</strain>
    </source>
</reference>
<proteinExistence type="predicted"/>
<feature type="transmembrane region" description="Helical" evidence="1">
    <location>
        <begin position="66"/>
        <end position="86"/>
    </location>
</feature>
<evidence type="ECO:0000256" key="1">
    <source>
        <dbReference type="SAM" id="Phobius"/>
    </source>
</evidence>
<keyword evidence="3" id="KW-1185">Reference proteome</keyword>
<dbReference type="Proteomes" id="UP000189761">
    <property type="component" value="Unassembled WGS sequence"/>
</dbReference>
<sequence length="186" mass="21475">MGGEVVEQWLNVQTLIWLFPIAFVLHDLEEIIMVERWMDKNRHVIYDKLPKKIADKVIKQLSMSTAQFSVAVFVIFIFVSSSTYMASQYINDGPLGNIYFFTIILLIFFIHVFTHIGQSIILRSITPGVITSIVIIFPYSIIMFNSLFKNQMITWNTIYVSLPFIIGCFRIVCCFCKSPTAGFYTQ</sequence>
<dbReference type="InterPro" id="IPR025671">
    <property type="entry name" value="HXXEE"/>
</dbReference>
<accession>A0A8E2I2V9</accession>
<feature type="transmembrane region" description="Helical" evidence="1">
    <location>
        <begin position="128"/>
        <end position="147"/>
    </location>
</feature>
<comment type="caution">
    <text evidence="2">The sequence shown here is derived from an EMBL/GenBank/DDBJ whole genome shotgun (WGS) entry which is preliminary data.</text>
</comment>
<feature type="transmembrane region" description="Helical" evidence="1">
    <location>
        <begin position="153"/>
        <end position="176"/>
    </location>
</feature>
<name>A0A8E2I2V9_9BACI</name>
<organism evidence="2 3">
    <name type="scientific">Heyndrickxia oleronia</name>
    <dbReference type="NCBI Taxonomy" id="38875"/>
    <lineage>
        <taxon>Bacteria</taxon>
        <taxon>Bacillati</taxon>
        <taxon>Bacillota</taxon>
        <taxon>Bacilli</taxon>
        <taxon>Bacillales</taxon>
        <taxon>Bacillaceae</taxon>
        <taxon>Heyndrickxia</taxon>
    </lineage>
</organism>